<protein>
    <recommendedName>
        <fullName evidence="3">SPOR domain-containing protein</fullName>
    </recommendedName>
</protein>
<dbReference type="EMBL" id="CP003422">
    <property type="protein sequence ID" value="AFH66353.1"/>
    <property type="molecule type" value="Genomic_DNA"/>
</dbReference>
<dbReference type="HOGENOM" id="CLU_2509541_0_0_9"/>
<gene>
    <name evidence="1" type="ORF">B2K_37610</name>
</gene>
<evidence type="ECO:0000313" key="2">
    <source>
        <dbReference type="Proteomes" id="UP000007392"/>
    </source>
</evidence>
<dbReference type="PATRIC" id="fig|997761.3.peg.7586"/>
<proteinExistence type="predicted"/>
<evidence type="ECO:0000313" key="1">
    <source>
        <dbReference type="EMBL" id="AFH66353.1"/>
    </source>
</evidence>
<reference evidence="1 2" key="1">
    <citation type="submission" date="2013-06" db="EMBL/GenBank/DDBJ databases">
        <title>Complete genome sequence of Paenibacillus mucilaginosus K02.</title>
        <authorList>
            <person name="Xiao B."/>
            <person name="Sun L."/>
            <person name="Xiao L."/>
            <person name="Lian B."/>
        </authorList>
    </citation>
    <scope>NUCLEOTIDE SEQUENCE [LARGE SCALE GENOMIC DNA]</scope>
    <source>
        <strain evidence="1 2">K02</strain>
    </source>
</reference>
<dbReference type="OrthoDB" id="2620432at2"/>
<dbReference type="Proteomes" id="UP000007392">
    <property type="component" value="Chromosome"/>
</dbReference>
<name>I0BVF6_9BACL</name>
<evidence type="ECO:0008006" key="3">
    <source>
        <dbReference type="Google" id="ProtNLM"/>
    </source>
</evidence>
<dbReference type="RefSeq" id="WP_014653171.1">
    <property type="nucleotide sequence ID" value="NC_017672.3"/>
</dbReference>
<sequence>MENLTASFRSPADREQAAEALRKQGVVDLQFESGAAERAFSPSALAMSRGETDSGSHGSWTMQILVESSRRRQAEDTVVHFGGQY</sequence>
<accession>I0BVF6</accession>
<dbReference type="AlphaFoldDB" id="I0BVF6"/>
<organism evidence="1 2">
    <name type="scientific">Paenibacillus mucilaginosus K02</name>
    <dbReference type="NCBI Taxonomy" id="997761"/>
    <lineage>
        <taxon>Bacteria</taxon>
        <taxon>Bacillati</taxon>
        <taxon>Bacillota</taxon>
        <taxon>Bacilli</taxon>
        <taxon>Bacillales</taxon>
        <taxon>Paenibacillaceae</taxon>
        <taxon>Paenibacillus</taxon>
    </lineage>
</organism>
<dbReference type="KEGG" id="pmw:B2K_37610"/>